<dbReference type="PATRIC" id="fig|1195246.3.peg.142"/>
<feature type="domain" description="Ice-binding protein C-terminal" evidence="2">
    <location>
        <begin position="235"/>
        <end position="257"/>
    </location>
</feature>
<dbReference type="InterPro" id="IPR013424">
    <property type="entry name" value="Ice-binding_C"/>
</dbReference>
<proteinExistence type="predicted"/>
<name>I9DVZ5_9ALTE</name>
<reference evidence="3 4" key="1">
    <citation type="journal article" date="2012" name="J. Bacteriol.">
        <title>Genome Sequence of Pectin-Degrading Alishewanella agri, Isolated from Landfill Soil.</title>
        <authorList>
            <person name="Kim J."/>
            <person name="Jung J."/>
            <person name="Sung J.S."/>
            <person name="Chun J."/>
            <person name="Park W."/>
        </authorList>
    </citation>
    <scope>NUCLEOTIDE SEQUENCE [LARGE SCALE GENOMIC DNA]</scope>
    <source>
        <strain evidence="3 4">BL06</strain>
    </source>
</reference>
<comment type="caution">
    <text evidence="3">The sequence shown here is derived from an EMBL/GenBank/DDBJ whole genome shotgun (WGS) entry which is preliminary data.</text>
</comment>
<sequence>MKYVTSFIGAAALAVASYSVDASPVTAGGVTWDPISNGGIAGSFNFQQWYADPSSYTVDINGITRLVDGNAVTPGAGLLSGVGLFDQIFDSRTLLGNIGIPGEFSYCTSCVLTFAFGGLAVSGVSGGSVIFDTTNSWLNIYYQSPVSVFSVTSNSYLNVNGFQSGNLWASLKFDNFWLDGSILGGFVQSTLSVTGGLPGVVSELDRNTGMSDLFLQGSAEFSGIRTGSANGQFASIPEPASIALLGLGLLGLAGTRRFMKK</sequence>
<organism evidence="3 4">
    <name type="scientific">Alishewanella agri BL06</name>
    <dbReference type="NCBI Taxonomy" id="1195246"/>
    <lineage>
        <taxon>Bacteria</taxon>
        <taxon>Pseudomonadati</taxon>
        <taxon>Pseudomonadota</taxon>
        <taxon>Gammaproteobacteria</taxon>
        <taxon>Alteromonadales</taxon>
        <taxon>Alteromonadaceae</taxon>
        <taxon>Alishewanella</taxon>
    </lineage>
</organism>
<feature type="chain" id="PRO_5003720059" description="Ice-binding protein C-terminal domain-containing protein" evidence="1">
    <location>
        <begin position="23"/>
        <end position="261"/>
    </location>
</feature>
<feature type="signal peptide" evidence="1">
    <location>
        <begin position="1"/>
        <end position="22"/>
    </location>
</feature>
<evidence type="ECO:0000259" key="2">
    <source>
        <dbReference type="Pfam" id="PF07589"/>
    </source>
</evidence>
<dbReference type="RefSeq" id="WP_008983119.1">
    <property type="nucleotide sequence ID" value="NZ_AKKU01000001.1"/>
</dbReference>
<evidence type="ECO:0000313" key="4">
    <source>
        <dbReference type="Proteomes" id="UP000035062"/>
    </source>
</evidence>
<evidence type="ECO:0000256" key="1">
    <source>
        <dbReference type="SAM" id="SignalP"/>
    </source>
</evidence>
<keyword evidence="4" id="KW-1185">Reference proteome</keyword>
<keyword evidence="1" id="KW-0732">Signal</keyword>
<protein>
    <recommendedName>
        <fullName evidence="2">Ice-binding protein C-terminal domain-containing protein</fullName>
    </recommendedName>
</protein>
<dbReference type="Pfam" id="PF07589">
    <property type="entry name" value="PEP-CTERM"/>
    <property type="match status" value="1"/>
</dbReference>
<evidence type="ECO:0000313" key="3">
    <source>
        <dbReference type="EMBL" id="EIW90345.1"/>
    </source>
</evidence>
<dbReference type="eggNOG" id="ENOG5033BKP">
    <property type="taxonomic scope" value="Bacteria"/>
</dbReference>
<dbReference type="NCBIfam" id="TIGR02595">
    <property type="entry name" value="PEP_CTERM"/>
    <property type="match status" value="1"/>
</dbReference>
<accession>I9DVZ5</accession>
<gene>
    <name evidence="3" type="ORF">AGRI_00700</name>
</gene>
<dbReference type="AlphaFoldDB" id="I9DVZ5"/>
<dbReference type="Proteomes" id="UP000035062">
    <property type="component" value="Unassembled WGS sequence"/>
</dbReference>
<dbReference type="EMBL" id="AKKU01000001">
    <property type="protein sequence ID" value="EIW90345.1"/>
    <property type="molecule type" value="Genomic_DNA"/>
</dbReference>